<dbReference type="EMBL" id="LAZR01000422">
    <property type="protein sequence ID" value="KKN69606.1"/>
    <property type="molecule type" value="Genomic_DNA"/>
</dbReference>
<sequence>MAEEERVKITDFNRDMCEEERQYVGEEFDENR</sequence>
<evidence type="ECO:0000313" key="1">
    <source>
        <dbReference type="EMBL" id="KKN69606.1"/>
    </source>
</evidence>
<organism evidence="1">
    <name type="scientific">marine sediment metagenome</name>
    <dbReference type="NCBI Taxonomy" id="412755"/>
    <lineage>
        <taxon>unclassified sequences</taxon>
        <taxon>metagenomes</taxon>
        <taxon>ecological metagenomes</taxon>
    </lineage>
</organism>
<accession>A0A0F9V7T1</accession>
<reference evidence="1" key="1">
    <citation type="journal article" date="2015" name="Nature">
        <title>Complex archaea that bridge the gap between prokaryotes and eukaryotes.</title>
        <authorList>
            <person name="Spang A."/>
            <person name="Saw J.H."/>
            <person name="Jorgensen S.L."/>
            <person name="Zaremba-Niedzwiedzka K."/>
            <person name="Martijn J."/>
            <person name="Lind A.E."/>
            <person name="van Eijk R."/>
            <person name="Schleper C."/>
            <person name="Guy L."/>
            <person name="Ettema T.J."/>
        </authorList>
    </citation>
    <scope>NUCLEOTIDE SEQUENCE</scope>
</reference>
<proteinExistence type="predicted"/>
<comment type="caution">
    <text evidence="1">The sequence shown here is derived from an EMBL/GenBank/DDBJ whole genome shotgun (WGS) entry which is preliminary data.</text>
</comment>
<dbReference type="AlphaFoldDB" id="A0A0F9V7T1"/>
<name>A0A0F9V7T1_9ZZZZ</name>
<gene>
    <name evidence="1" type="ORF">LCGC14_0439090</name>
</gene>
<protein>
    <submittedName>
        <fullName evidence="1">Uncharacterized protein</fullName>
    </submittedName>
</protein>